<dbReference type="EMBL" id="JACHVY010000012">
    <property type="protein sequence ID" value="MBB2903635.1"/>
    <property type="molecule type" value="Genomic_DNA"/>
</dbReference>
<evidence type="ECO:0000313" key="2">
    <source>
        <dbReference type="Proteomes" id="UP000533269"/>
    </source>
</evidence>
<comment type="caution">
    <text evidence="1">The sequence shown here is derived from an EMBL/GenBank/DDBJ whole genome shotgun (WGS) entry which is preliminary data.</text>
</comment>
<protein>
    <submittedName>
        <fullName evidence="1">Uncharacterized protein</fullName>
    </submittedName>
</protein>
<sequence>MWDTEPAEGSLRAAQGEALVAVLAWFTAITTTATECFYAVWEGYGALTSPPIAPTVAMPQRQMQLLTGPL</sequence>
<gene>
    <name evidence="1" type="ORF">FHR75_004478</name>
</gene>
<evidence type="ECO:0000313" key="1">
    <source>
        <dbReference type="EMBL" id="MBB2903635.1"/>
    </source>
</evidence>
<reference evidence="1 2" key="1">
    <citation type="submission" date="2020-08" db="EMBL/GenBank/DDBJ databases">
        <title>The Agave Microbiome: Exploring the role of microbial communities in plant adaptations to desert environments.</title>
        <authorList>
            <person name="Partida-Martinez L.P."/>
        </authorList>
    </citation>
    <scope>NUCLEOTIDE SEQUENCE [LARGE SCALE GENOMIC DNA]</scope>
    <source>
        <strain evidence="1 2">AS2.23</strain>
    </source>
</reference>
<proteinExistence type="predicted"/>
<dbReference type="AlphaFoldDB" id="A0A7W4TR95"/>
<dbReference type="Proteomes" id="UP000533269">
    <property type="component" value="Unassembled WGS sequence"/>
</dbReference>
<organism evidence="1 2">
    <name type="scientific">Kineococcus radiotolerans</name>
    <dbReference type="NCBI Taxonomy" id="131568"/>
    <lineage>
        <taxon>Bacteria</taxon>
        <taxon>Bacillati</taxon>
        <taxon>Actinomycetota</taxon>
        <taxon>Actinomycetes</taxon>
        <taxon>Kineosporiales</taxon>
        <taxon>Kineosporiaceae</taxon>
        <taxon>Kineococcus</taxon>
    </lineage>
</organism>
<name>A0A7W4TR95_KINRA</name>
<accession>A0A7W4TR95</accession>
<reference evidence="1 2" key="2">
    <citation type="submission" date="2020-08" db="EMBL/GenBank/DDBJ databases">
        <authorList>
            <person name="Partida-Martinez L."/>
            <person name="Huntemann M."/>
            <person name="Clum A."/>
            <person name="Wang J."/>
            <person name="Palaniappan K."/>
            <person name="Ritter S."/>
            <person name="Chen I.-M."/>
            <person name="Stamatis D."/>
            <person name="Reddy T."/>
            <person name="O'Malley R."/>
            <person name="Daum C."/>
            <person name="Shapiro N."/>
            <person name="Ivanova N."/>
            <person name="Kyrpides N."/>
            <person name="Woyke T."/>
        </authorList>
    </citation>
    <scope>NUCLEOTIDE SEQUENCE [LARGE SCALE GENOMIC DNA]</scope>
    <source>
        <strain evidence="1 2">AS2.23</strain>
    </source>
</reference>